<protein>
    <recommendedName>
        <fullName evidence="2">Copper amine oxidase-like N-terminal domain-containing protein</fullName>
    </recommendedName>
</protein>
<dbReference type="Pfam" id="PF07833">
    <property type="entry name" value="Cu_amine_oxidN1"/>
    <property type="match status" value="1"/>
</dbReference>
<sequence>MRSRNNPKKSEAFFMKRLFSRLCGMALAAALLVSALPVSGARAAGIQVTLNDQPVAFSDAQPLMRDNRTFVPFRAIFESMGATVSWDDPSRTVTAKRGDRTVKLTIGRKACTVDRAGSDRSFSTDAAPFIEGGRTYVPVRFAAQALGAAVGWDNNTQTVLIVDTEKMMQTEFSNQFQAITAMTQFQNSVAPKTARSLSGAIGATLTYHTAMGDIPVVINGTITGAESLDAAQFTAKLQTDRSAIEQAIAANEGANVIDENVDALLKKLQNLTVDGIVSRVDGKLYLKSDFLTEVGIAQGKWAMKPLDNTASLTAVKNGDAIDFVCAEAQKLTLTPGSSTAQVREVVRRLSDQSATTPIDGSGNYSLHFTADAYTSVDMKLIPNQSLTIIRTASPYGAEAAPMTTLTTVQTKSGASISYERNASAYNAAVRIDLTNGAATTAPAVRPAS</sequence>
<dbReference type="EMBL" id="NFKK01000022">
    <property type="protein sequence ID" value="OUP51457.1"/>
    <property type="molecule type" value="Genomic_DNA"/>
</dbReference>
<name>A0A1Y4L3U0_9FIRM</name>
<gene>
    <name evidence="3" type="ORF">B5F17_13075</name>
</gene>
<organism evidence="3 4">
    <name type="scientific">Butyricicoccus pullicaecorum</name>
    <dbReference type="NCBI Taxonomy" id="501571"/>
    <lineage>
        <taxon>Bacteria</taxon>
        <taxon>Bacillati</taxon>
        <taxon>Bacillota</taxon>
        <taxon>Clostridia</taxon>
        <taxon>Eubacteriales</taxon>
        <taxon>Butyricicoccaceae</taxon>
        <taxon>Butyricicoccus</taxon>
    </lineage>
</organism>
<dbReference type="SUPFAM" id="SSF55383">
    <property type="entry name" value="Copper amine oxidase, domain N"/>
    <property type="match status" value="1"/>
</dbReference>
<evidence type="ECO:0000313" key="4">
    <source>
        <dbReference type="Proteomes" id="UP000195897"/>
    </source>
</evidence>
<proteinExistence type="predicted"/>
<dbReference type="InterPro" id="IPR012854">
    <property type="entry name" value="Cu_amine_oxidase-like_N"/>
</dbReference>
<reference evidence="4" key="1">
    <citation type="submission" date="2017-04" db="EMBL/GenBank/DDBJ databases">
        <title>Function of individual gut microbiota members based on whole genome sequencing of pure cultures obtained from chicken caecum.</title>
        <authorList>
            <person name="Medvecky M."/>
            <person name="Cejkova D."/>
            <person name="Polansky O."/>
            <person name="Karasova D."/>
            <person name="Kubasova T."/>
            <person name="Cizek A."/>
            <person name="Rychlik I."/>
        </authorList>
    </citation>
    <scope>NUCLEOTIDE SEQUENCE [LARGE SCALE GENOMIC DNA]</scope>
    <source>
        <strain evidence="4">An180</strain>
    </source>
</reference>
<keyword evidence="1" id="KW-0732">Signal</keyword>
<feature type="chain" id="PRO_5012056859" description="Copper amine oxidase-like N-terminal domain-containing protein" evidence="1">
    <location>
        <begin position="44"/>
        <end position="448"/>
    </location>
</feature>
<dbReference type="AlphaFoldDB" id="A0A1Y4L3U0"/>
<evidence type="ECO:0000313" key="3">
    <source>
        <dbReference type="EMBL" id="OUP51457.1"/>
    </source>
</evidence>
<accession>A0A1Y4L3U0</accession>
<dbReference type="Proteomes" id="UP000195897">
    <property type="component" value="Unassembled WGS sequence"/>
</dbReference>
<feature type="domain" description="Copper amine oxidase-like N-terminal" evidence="2">
    <location>
        <begin position="50"/>
        <end position="161"/>
    </location>
</feature>
<feature type="signal peptide" evidence="1">
    <location>
        <begin position="1"/>
        <end position="43"/>
    </location>
</feature>
<dbReference type="InterPro" id="IPR036582">
    <property type="entry name" value="Mao_N_sf"/>
</dbReference>
<comment type="caution">
    <text evidence="3">The sequence shown here is derived from an EMBL/GenBank/DDBJ whole genome shotgun (WGS) entry which is preliminary data.</text>
</comment>
<evidence type="ECO:0000259" key="2">
    <source>
        <dbReference type="Pfam" id="PF07833"/>
    </source>
</evidence>
<dbReference type="Gene3D" id="3.30.457.10">
    <property type="entry name" value="Copper amine oxidase-like, N-terminal domain"/>
    <property type="match status" value="1"/>
</dbReference>
<evidence type="ECO:0000256" key="1">
    <source>
        <dbReference type="SAM" id="SignalP"/>
    </source>
</evidence>